<dbReference type="Proteomes" id="UP000677305">
    <property type="component" value="Chromosome"/>
</dbReference>
<protein>
    <submittedName>
        <fullName evidence="2">DUF3846 domain-containing protein</fullName>
    </submittedName>
</protein>
<gene>
    <name evidence="2" type="ORF">HYG85_20280</name>
</gene>
<dbReference type="EMBL" id="CP058561">
    <property type="protein sequence ID" value="QUH31131.1"/>
    <property type="molecule type" value="Genomic_DNA"/>
</dbReference>
<organism evidence="2 3">
    <name type="scientific">Vallitalea guaymasensis</name>
    <dbReference type="NCBI Taxonomy" id="1185412"/>
    <lineage>
        <taxon>Bacteria</taxon>
        <taxon>Bacillati</taxon>
        <taxon>Bacillota</taxon>
        <taxon>Clostridia</taxon>
        <taxon>Lachnospirales</taxon>
        <taxon>Vallitaleaceae</taxon>
        <taxon>Vallitalea</taxon>
    </lineage>
</organism>
<dbReference type="Pfam" id="PF12957">
    <property type="entry name" value="DUF3846"/>
    <property type="match status" value="1"/>
</dbReference>
<reference evidence="2 3" key="1">
    <citation type="submission" date="2020-07" db="EMBL/GenBank/DDBJ databases">
        <title>Vallitalea guaymasensis genome.</title>
        <authorList>
            <person name="Postec A."/>
        </authorList>
    </citation>
    <scope>NUCLEOTIDE SEQUENCE [LARGE SCALE GENOMIC DNA]</scope>
    <source>
        <strain evidence="2 3">Ra1766G1</strain>
    </source>
</reference>
<proteinExistence type="predicted"/>
<dbReference type="RefSeq" id="WP_212691207.1">
    <property type="nucleotide sequence ID" value="NZ_CP058561.1"/>
</dbReference>
<name>A0A8J8MDX4_9FIRM</name>
<sequence length="90" mass="9763">MNKIRGIHVRVGEKPEVIEFKNTYEEYRKLVGGDIELAILDKNAVIFCNAVGKLIGLEGNRSLDNGDIIAGNFVIVGDDGSGESLSLTDK</sequence>
<dbReference type="InterPro" id="IPR024559">
    <property type="entry name" value="DUF3846"/>
</dbReference>
<evidence type="ECO:0000259" key="1">
    <source>
        <dbReference type="Pfam" id="PF12957"/>
    </source>
</evidence>
<accession>A0A8J8MDX4</accession>
<keyword evidence="3" id="KW-1185">Reference proteome</keyword>
<evidence type="ECO:0000313" key="3">
    <source>
        <dbReference type="Proteomes" id="UP000677305"/>
    </source>
</evidence>
<feature type="domain" description="DUF3846" evidence="1">
    <location>
        <begin position="4"/>
        <end position="89"/>
    </location>
</feature>
<dbReference type="AlphaFoldDB" id="A0A8J8MDX4"/>
<evidence type="ECO:0000313" key="2">
    <source>
        <dbReference type="EMBL" id="QUH31131.1"/>
    </source>
</evidence>
<dbReference type="KEGG" id="vgu:HYG85_20280"/>